<feature type="transmembrane region" description="Helical" evidence="1">
    <location>
        <begin position="87"/>
        <end position="112"/>
    </location>
</feature>
<dbReference type="EMBL" id="ACDE02000023">
    <property type="protein sequence ID" value="EEO40943.1"/>
    <property type="molecule type" value="Genomic_DNA"/>
</dbReference>
<proteinExistence type="predicted"/>
<dbReference type="AlphaFoldDB" id="A0A0M1VWA9"/>
<keyword evidence="1" id="KW-0472">Membrane</keyword>
<dbReference type="HOGENOM" id="CLU_2117478_0_0_0"/>
<accession>A0A0M1VWA9</accession>
<organism evidence="2 3">
    <name type="scientific">Fusobacterium vincentii 4_1_13</name>
    <dbReference type="NCBI Taxonomy" id="469606"/>
    <lineage>
        <taxon>Bacteria</taxon>
        <taxon>Fusobacteriati</taxon>
        <taxon>Fusobacteriota</taxon>
        <taxon>Fusobacteriia</taxon>
        <taxon>Fusobacteriales</taxon>
        <taxon>Fusobacteriaceae</taxon>
        <taxon>Fusobacterium</taxon>
    </lineage>
</organism>
<feature type="transmembrane region" description="Helical" evidence="1">
    <location>
        <begin position="6"/>
        <end position="23"/>
    </location>
</feature>
<gene>
    <name evidence="2" type="ORF">FSCG_01656</name>
</gene>
<evidence type="ECO:0000313" key="3">
    <source>
        <dbReference type="Proteomes" id="UP000004925"/>
    </source>
</evidence>
<evidence type="ECO:0000313" key="2">
    <source>
        <dbReference type="EMBL" id="EEO40943.1"/>
    </source>
</evidence>
<evidence type="ECO:0000256" key="1">
    <source>
        <dbReference type="SAM" id="Phobius"/>
    </source>
</evidence>
<name>A0A0M1VWA9_FUSVC</name>
<sequence length="115" mass="13630">MKIINNIFMIVILYSILIFFDKISEKKELDKNDKIKTVIAILLIINFFCLFVGYSFLYFINFILIFIIIILIIKSLILLISRKDTFYFCFIVLNILLLIIYFLLIFMGALMMSGF</sequence>
<keyword evidence="1" id="KW-1133">Transmembrane helix</keyword>
<reference evidence="2 3" key="1">
    <citation type="submission" date="2011-10" db="EMBL/GenBank/DDBJ databases">
        <title>The Genome Sequence of Fusobacterium sp. 4_1_13.</title>
        <authorList>
            <consortium name="The Broad Institute Genome Sequencing Platform"/>
            <person name="Earl A."/>
            <person name="Ward D."/>
            <person name="Feldgarden M."/>
            <person name="Gevers D."/>
            <person name="Strauss J."/>
            <person name="Ambrose C."/>
            <person name="Allen-Vercoe E."/>
            <person name="Young S.K."/>
            <person name="Zeng Q."/>
            <person name="Gargeya S."/>
            <person name="Fitzgerald M."/>
            <person name="Haas B."/>
            <person name="Abouelleil A."/>
            <person name="Alvarado L."/>
            <person name="Arachchi H.M."/>
            <person name="Berlin A."/>
            <person name="Brown A."/>
            <person name="Chapman S.B."/>
            <person name="Chen Z."/>
            <person name="Dunbar C."/>
            <person name="Freedman E."/>
            <person name="Gearin G."/>
            <person name="Goldberg J."/>
            <person name="Griggs A."/>
            <person name="Gujja S."/>
            <person name="Heiman D."/>
            <person name="Howarth C."/>
            <person name="Larson L."/>
            <person name="Lui A."/>
            <person name="MacDonald P.J."/>
            <person name="Montmayeur A."/>
            <person name="Murphy C."/>
            <person name="Neiman D."/>
            <person name="Pearson M."/>
            <person name="Priest M."/>
            <person name="Roberts A."/>
            <person name="Saif S."/>
            <person name="Shea T."/>
            <person name="Shenoy N."/>
            <person name="Sisk P."/>
            <person name="Stolte C."/>
            <person name="Sykes S."/>
            <person name="Wortman J."/>
            <person name="Nusbaum C."/>
            <person name="Birren B."/>
        </authorList>
    </citation>
    <scope>NUCLEOTIDE SEQUENCE [LARGE SCALE GENOMIC DNA]</scope>
    <source>
        <strain evidence="2 3">4_1_13</strain>
    </source>
</reference>
<protein>
    <submittedName>
        <fullName evidence="2">Uncharacterized protein</fullName>
    </submittedName>
</protein>
<dbReference type="Proteomes" id="UP000004925">
    <property type="component" value="Unassembled WGS sequence"/>
</dbReference>
<feature type="transmembrane region" description="Helical" evidence="1">
    <location>
        <begin position="60"/>
        <end position="80"/>
    </location>
</feature>
<keyword evidence="1" id="KW-0812">Transmembrane</keyword>
<comment type="caution">
    <text evidence="2">The sequence shown here is derived from an EMBL/GenBank/DDBJ whole genome shotgun (WGS) entry which is preliminary data.</text>
</comment>